<gene>
    <name evidence="1" type="ORF">EVEC_LOCUS2755</name>
</gene>
<dbReference type="EMBL" id="UXUI01007445">
    <property type="protein sequence ID" value="VDD87612.1"/>
    <property type="molecule type" value="Genomic_DNA"/>
</dbReference>
<dbReference type="Proteomes" id="UP000274131">
    <property type="component" value="Unassembled WGS sequence"/>
</dbReference>
<evidence type="ECO:0000313" key="1">
    <source>
        <dbReference type="EMBL" id="VDD87612.1"/>
    </source>
</evidence>
<dbReference type="WBParaSite" id="EVEC_0000304701-mRNA-1">
    <property type="protein sequence ID" value="EVEC_0000304701-mRNA-1"/>
    <property type="gene ID" value="EVEC_0000304701"/>
</dbReference>
<dbReference type="OrthoDB" id="5871586at2759"/>
<evidence type="ECO:0000313" key="3">
    <source>
        <dbReference type="WBParaSite" id="EVEC_0000304701-mRNA-1"/>
    </source>
</evidence>
<reference evidence="1 2" key="2">
    <citation type="submission" date="2018-10" db="EMBL/GenBank/DDBJ databases">
        <authorList>
            <consortium name="Pathogen Informatics"/>
        </authorList>
    </citation>
    <scope>NUCLEOTIDE SEQUENCE [LARGE SCALE GENOMIC DNA]</scope>
</reference>
<keyword evidence="2" id="KW-1185">Reference proteome</keyword>
<evidence type="ECO:0000313" key="2">
    <source>
        <dbReference type="Proteomes" id="UP000274131"/>
    </source>
</evidence>
<name>A0A0N4UZJ1_ENTVE</name>
<proteinExistence type="predicted"/>
<organism evidence="3">
    <name type="scientific">Enterobius vermicularis</name>
    <name type="common">Human pinworm</name>
    <dbReference type="NCBI Taxonomy" id="51028"/>
    <lineage>
        <taxon>Eukaryota</taxon>
        <taxon>Metazoa</taxon>
        <taxon>Ecdysozoa</taxon>
        <taxon>Nematoda</taxon>
        <taxon>Chromadorea</taxon>
        <taxon>Rhabditida</taxon>
        <taxon>Spirurina</taxon>
        <taxon>Oxyuridomorpha</taxon>
        <taxon>Oxyuroidea</taxon>
        <taxon>Oxyuridae</taxon>
        <taxon>Enterobius</taxon>
    </lineage>
</organism>
<dbReference type="AlphaFoldDB" id="A0A0N4UZJ1"/>
<sequence length="149" mass="17448">MFEKCWYETAENKLIIWEGVCAFWHPLDKNVTLVKLGRSNEATFLSFGLWNRKITSEGYWMCAELCGCYADGTRFFYHSKSPTEAIHLLTEVSLRLGSELQDLTIRIDPDPFRRDNKQWIEDRLNVWQSLTSSFPLTDFKLVLDSNMPL</sequence>
<reference evidence="3" key="1">
    <citation type="submission" date="2017-02" db="UniProtKB">
        <authorList>
            <consortium name="WormBaseParasite"/>
        </authorList>
    </citation>
    <scope>IDENTIFICATION</scope>
</reference>
<protein>
    <submittedName>
        <fullName evidence="3">DUF4268 domain-containing protein</fullName>
    </submittedName>
</protein>
<accession>A0A0N4UZJ1</accession>